<dbReference type="SMART" id="SM00833">
    <property type="entry name" value="CobW_C"/>
    <property type="match status" value="1"/>
</dbReference>
<sequence>MTTTPVTLLTGFLGSGKTTLVNRLLTEQVGQRIAVVVNEFGELGIDAALIASRDGDDVVELANGCVCCAGRGDLVKAVETLVSSGRDLDHVLVEGSGMADPGPVVESLVGPPLSERLAYTGTVTCVDAANFDANLEHAEAAYNQLTHADLLIINKADLVTPEVLELIGQGLRRLNAAAAQVTTVRCAVPAESVLTPMPAADHRAPATHGPESHTMIGVTVGAAGELDAERLRTWLAGLPRSVVRAKGIVYLAGSDTPRVVQVVSGAVELGELPAGSTVRPGRSALVLIGTGLDEDRLRRGFTACVA</sequence>
<gene>
    <name evidence="7" type="ORF">GCM10023320_07800</name>
</gene>
<evidence type="ECO:0000256" key="2">
    <source>
        <dbReference type="ARBA" id="ARBA00022801"/>
    </source>
</evidence>
<dbReference type="PANTHER" id="PTHR13748">
    <property type="entry name" value="COBW-RELATED"/>
    <property type="match status" value="1"/>
</dbReference>
<dbReference type="Gene3D" id="3.40.50.300">
    <property type="entry name" value="P-loop containing nucleotide triphosphate hydrolases"/>
    <property type="match status" value="1"/>
</dbReference>
<comment type="caution">
    <text evidence="7">The sequence shown here is derived from an EMBL/GenBank/DDBJ whole genome shotgun (WGS) entry which is preliminary data.</text>
</comment>
<evidence type="ECO:0000313" key="7">
    <source>
        <dbReference type="EMBL" id="GAA5112934.1"/>
    </source>
</evidence>
<dbReference type="Pfam" id="PF07683">
    <property type="entry name" value="CobW_C"/>
    <property type="match status" value="1"/>
</dbReference>
<dbReference type="InterPro" id="IPR003495">
    <property type="entry name" value="CobW/HypB/UreG_nucleotide-bd"/>
</dbReference>
<dbReference type="InterPro" id="IPR011629">
    <property type="entry name" value="CobW-like_C"/>
</dbReference>
<evidence type="ECO:0000259" key="6">
    <source>
        <dbReference type="SMART" id="SM00833"/>
    </source>
</evidence>
<keyword evidence="3" id="KW-0143">Chaperone</keyword>
<feature type="domain" description="CobW C-terminal" evidence="6">
    <location>
        <begin position="215"/>
        <end position="305"/>
    </location>
</feature>
<name>A0ABP9NC44_9PSEU</name>
<dbReference type="PANTHER" id="PTHR13748:SF62">
    <property type="entry name" value="COBW DOMAIN-CONTAINING PROTEIN"/>
    <property type="match status" value="1"/>
</dbReference>
<dbReference type="EMBL" id="BAABJO010000003">
    <property type="protein sequence ID" value="GAA5112934.1"/>
    <property type="molecule type" value="Genomic_DNA"/>
</dbReference>
<dbReference type="SUPFAM" id="SSF90002">
    <property type="entry name" value="Hypothetical protein YjiA, C-terminal domain"/>
    <property type="match status" value="1"/>
</dbReference>
<comment type="catalytic activity">
    <reaction evidence="5">
        <text>GTP + H2O = GDP + phosphate + H(+)</text>
        <dbReference type="Rhea" id="RHEA:19669"/>
        <dbReference type="ChEBI" id="CHEBI:15377"/>
        <dbReference type="ChEBI" id="CHEBI:15378"/>
        <dbReference type="ChEBI" id="CHEBI:37565"/>
        <dbReference type="ChEBI" id="CHEBI:43474"/>
        <dbReference type="ChEBI" id="CHEBI:58189"/>
    </reaction>
    <physiologicalReaction direction="left-to-right" evidence="5">
        <dbReference type="Rhea" id="RHEA:19670"/>
    </physiologicalReaction>
</comment>
<proteinExistence type="inferred from homology"/>
<evidence type="ECO:0000256" key="1">
    <source>
        <dbReference type="ARBA" id="ARBA00022741"/>
    </source>
</evidence>
<dbReference type="InterPro" id="IPR051316">
    <property type="entry name" value="Zinc-reg_GTPase_activator"/>
</dbReference>
<dbReference type="InterPro" id="IPR027417">
    <property type="entry name" value="P-loop_NTPase"/>
</dbReference>
<reference evidence="8" key="1">
    <citation type="journal article" date="2019" name="Int. J. Syst. Evol. Microbiol.">
        <title>The Global Catalogue of Microorganisms (GCM) 10K type strain sequencing project: providing services to taxonomists for standard genome sequencing and annotation.</title>
        <authorList>
            <consortium name="The Broad Institute Genomics Platform"/>
            <consortium name="The Broad Institute Genome Sequencing Center for Infectious Disease"/>
            <person name="Wu L."/>
            <person name="Ma J."/>
        </authorList>
    </citation>
    <scope>NUCLEOTIDE SEQUENCE [LARGE SCALE GENOMIC DNA]</scope>
    <source>
        <strain evidence="8">JCM 18302</strain>
    </source>
</reference>
<evidence type="ECO:0000256" key="5">
    <source>
        <dbReference type="ARBA" id="ARBA00049117"/>
    </source>
</evidence>
<dbReference type="CDD" id="cd03112">
    <property type="entry name" value="CobW-like"/>
    <property type="match status" value="1"/>
</dbReference>
<keyword evidence="8" id="KW-1185">Reference proteome</keyword>
<keyword evidence="1" id="KW-0547">Nucleotide-binding</keyword>
<keyword evidence="2" id="KW-0378">Hydrolase</keyword>
<comment type="similarity">
    <text evidence="4">Belongs to the SIMIBI class G3E GTPase family. ZNG1 subfamily.</text>
</comment>
<accession>A0ABP9NC44</accession>
<dbReference type="Proteomes" id="UP001500804">
    <property type="component" value="Unassembled WGS sequence"/>
</dbReference>
<evidence type="ECO:0000256" key="3">
    <source>
        <dbReference type="ARBA" id="ARBA00023186"/>
    </source>
</evidence>
<evidence type="ECO:0000313" key="8">
    <source>
        <dbReference type="Proteomes" id="UP001500804"/>
    </source>
</evidence>
<evidence type="ECO:0000256" key="4">
    <source>
        <dbReference type="ARBA" id="ARBA00034320"/>
    </source>
</evidence>
<organism evidence="7 8">
    <name type="scientific">Pseudonocardia adelaidensis</name>
    <dbReference type="NCBI Taxonomy" id="648754"/>
    <lineage>
        <taxon>Bacteria</taxon>
        <taxon>Bacillati</taxon>
        <taxon>Actinomycetota</taxon>
        <taxon>Actinomycetes</taxon>
        <taxon>Pseudonocardiales</taxon>
        <taxon>Pseudonocardiaceae</taxon>
        <taxon>Pseudonocardia</taxon>
    </lineage>
</organism>
<dbReference type="InterPro" id="IPR036627">
    <property type="entry name" value="CobW-likC_sf"/>
</dbReference>
<dbReference type="Gene3D" id="3.30.1220.10">
    <property type="entry name" value="CobW-like, C-terminal domain"/>
    <property type="match status" value="1"/>
</dbReference>
<protein>
    <submittedName>
        <fullName evidence="7">GTP-binding protein</fullName>
    </submittedName>
</protein>
<dbReference type="SUPFAM" id="SSF52540">
    <property type="entry name" value="P-loop containing nucleoside triphosphate hydrolases"/>
    <property type="match status" value="1"/>
</dbReference>
<dbReference type="Pfam" id="PF02492">
    <property type="entry name" value="cobW"/>
    <property type="match status" value="1"/>
</dbReference>
<dbReference type="RefSeq" id="WP_345603351.1">
    <property type="nucleotide sequence ID" value="NZ_BAABJO010000003.1"/>
</dbReference>